<dbReference type="Proteomes" id="UP001642360">
    <property type="component" value="Unassembled WGS sequence"/>
</dbReference>
<proteinExistence type="predicted"/>
<protein>
    <recommendedName>
        <fullName evidence="3">1-aminocyclopropane-1-carboxylate oxidase</fullName>
    </recommendedName>
</protein>
<evidence type="ECO:0000313" key="1">
    <source>
        <dbReference type="EMBL" id="CAK9140646.1"/>
    </source>
</evidence>
<organism evidence="1 2">
    <name type="scientific">Ilex paraguariensis</name>
    <name type="common">yerba mate</name>
    <dbReference type="NCBI Taxonomy" id="185542"/>
    <lineage>
        <taxon>Eukaryota</taxon>
        <taxon>Viridiplantae</taxon>
        <taxon>Streptophyta</taxon>
        <taxon>Embryophyta</taxon>
        <taxon>Tracheophyta</taxon>
        <taxon>Spermatophyta</taxon>
        <taxon>Magnoliopsida</taxon>
        <taxon>eudicotyledons</taxon>
        <taxon>Gunneridae</taxon>
        <taxon>Pentapetalae</taxon>
        <taxon>asterids</taxon>
        <taxon>campanulids</taxon>
        <taxon>Aquifoliales</taxon>
        <taxon>Aquifoliaceae</taxon>
        <taxon>Ilex</taxon>
    </lineage>
</organism>
<sequence>LITNDKFKSVDHRVLAGRVGPRISAACFFTPSIATTCGPIKELQSDINPPIYRETHTTKYLACYMAKGLDGTSALPHFKL</sequence>
<evidence type="ECO:0000313" key="2">
    <source>
        <dbReference type="Proteomes" id="UP001642360"/>
    </source>
</evidence>
<feature type="non-terminal residue" evidence="1">
    <location>
        <position position="1"/>
    </location>
</feature>
<dbReference type="InterPro" id="IPR027443">
    <property type="entry name" value="IPNS-like_sf"/>
</dbReference>
<reference evidence="1 2" key="1">
    <citation type="submission" date="2024-02" db="EMBL/GenBank/DDBJ databases">
        <authorList>
            <person name="Vignale AGUSTIN F."/>
            <person name="Sosa J E."/>
            <person name="Modenutti C."/>
        </authorList>
    </citation>
    <scope>NUCLEOTIDE SEQUENCE [LARGE SCALE GENOMIC DNA]</scope>
</reference>
<gene>
    <name evidence="1" type="ORF">ILEXP_LOCUS8153</name>
</gene>
<evidence type="ECO:0008006" key="3">
    <source>
        <dbReference type="Google" id="ProtNLM"/>
    </source>
</evidence>
<keyword evidence="2" id="KW-1185">Reference proteome</keyword>
<comment type="caution">
    <text evidence="1">The sequence shown here is derived from an EMBL/GenBank/DDBJ whole genome shotgun (WGS) entry which is preliminary data.</text>
</comment>
<dbReference type="AlphaFoldDB" id="A0ABC8R6L4"/>
<dbReference type="Gene3D" id="2.60.120.330">
    <property type="entry name" value="B-lactam Antibiotic, Isopenicillin N Synthase, Chain"/>
    <property type="match status" value="1"/>
</dbReference>
<accession>A0ABC8R6L4</accession>
<dbReference type="EMBL" id="CAUOFW020001059">
    <property type="protein sequence ID" value="CAK9140646.1"/>
    <property type="molecule type" value="Genomic_DNA"/>
</dbReference>
<name>A0ABC8R6L4_9AQUA</name>
<dbReference type="SUPFAM" id="SSF51197">
    <property type="entry name" value="Clavaminate synthase-like"/>
    <property type="match status" value="1"/>
</dbReference>